<evidence type="ECO:0000313" key="9">
    <source>
        <dbReference type="EMBL" id="CAJ2507151.1"/>
    </source>
</evidence>
<feature type="region of interest" description="Disordered" evidence="6">
    <location>
        <begin position="327"/>
        <end position="349"/>
    </location>
</feature>
<organism evidence="9 10">
    <name type="scientific">Anthostomella pinea</name>
    <dbReference type="NCBI Taxonomy" id="933095"/>
    <lineage>
        <taxon>Eukaryota</taxon>
        <taxon>Fungi</taxon>
        <taxon>Dikarya</taxon>
        <taxon>Ascomycota</taxon>
        <taxon>Pezizomycotina</taxon>
        <taxon>Sordariomycetes</taxon>
        <taxon>Xylariomycetidae</taxon>
        <taxon>Xylariales</taxon>
        <taxon>Xylariaceae</taxon>
        <taxon>Anthostomella</taxon>
    </lineage>
</organism>
<evidence type="ECO:0000313" key="10">
    <source>
        <dbReference type="Proteomes" id="UP001295740"/>
    </source>
</evidence>
<evidence type="ECO:0000256" key="2">
    <source>
        <dbReference type="ARBA" id="ARBA00022692"/>
    </source>
</evidence>
<keyword evidence="2 7" id="KW-0812">Transmembrane</keyword>
<dbReference type="InterPro" id="IPR052337">
    <property type="entry name" value="SAT4-like"/>
</dbReference>
<reference evidence="9" key="1">
    <citation type="submission" date="2023-10" db="EMBL/GenBank/DDBJ databases">
        <authorList>
            <person name="Hackl T."/>
        </authorList>
    </citation>
    <scope>NUCLEOTIDE SEQUENCE</scope>
</reference>
<evidence type="ECO:0000256" key="3">
    <source>
        <dbReference type="ARBA" id="ARBA00022989"/>
    </source>
</evidence>
<feature type="transmembrane region" description="Helical" evidence="7">
    <location>
        <begin position="69"/>
        <end position="89"/>
    </location>
</feature>
<comment type="subcellular location">
    <subcellularLocation>
        <location evidence="1">Membrane</location>
        <topology evidence="1">Multi-pass membrane protein</topology>
    </subcellularLocation>
</comment>
<dbReference type="Proteomes" id="UP001295740">
    <property type="component" value="Unassembled WGS sequence"/>
</dbReference>
<dbReference type="EMBL" id="CAUWAG010000010">
    <property type="protein sequence ID" value="CAJ2507151.1"/>
    <property type="molecule type" value="Genomic_DNA"/>
</dbReference>
<dbReference type="InterPro" id="IPR049326">
    <property type="entry name" value="Rhodopsin_dom_fungi"/>
</dbReference>
<keyword evidence="10" id="KW-1185">Reference proteome</keyword>
<proteinExistence type="inferred from homology"/>
<evidence type="ECO:0000256" key="7">
    <source>
        <dbReference type="SAM" id="Phobius"/>
    </source>
</evidence>
<gene>
    <name evidence="9" type="ORF">KHLLAP_LOCUS7619</name>
</gene>
<feature type="transmembrane region" description="Helical" evidence="7">
    <location>
        <begin position="177"/>
        <end position="196"/>
    </location>
</feature>
<evidence type="ECO:0000256" key="5">
    <source>
        <dbReference type="ARBA" id="ARBA00038359"/>
    </source>
</evidence>
<dbReference type="PANTHER" id="PTHR33048:SF167">
    <property type="entry name" value="INTEGRAL MEMBRANE PROTEIN"/>
    <property type="match status" value="1"/>
</dbReference>
<evidence type="ECO:0000256" key="6">
    <source>
        <dbReference type="SAM" id="MobiDB-lite"/>
    </source>
</evidence>
<dbReference type="PANTHER" id="PTHR33048">
    <property type="entry name" value="PTH11-LIKE INTEGRAL MEMBRANE PROTEIN (AFU_ORTHOLOGUE AFUA_5G11245)"/>
    <property type="match status" value="1"/>
</dbReference>
<feature type="domain" description="Rhodopsin" evidence="8">
    <location>
        <begin position="30"/>
        <end position="182"/>
    </location>
</feature>
<keyword evidence="3 7" id="KW-1133">Transmembrane helix</keyword>
<evidence type="ECO:0000259" key="8">
    <source>
        <dbReference type="Pfam" id="PF20684"/>
    </source>
</evidence>
<sequence>MPSAAGSEEVDPGRVQESSLGLIMGVSSTLHVVALIVVLSAGGAFICYLVQTQHGLGTHIEFVSKPDQLAYGAASFAMTIINIFGLALLKISLALSLLRLSTGKTFSRVLWATITFVALYSFFAWMALFLYCKPMEGFWNKSTKPSCYDIKLFIKFALVNTAFNIFTDVALASLPLIIVLGLGWIAVGLGVVKAIYQIQFANVVDKTFELNIQFWGFLQLNVGLIVACAPQLMKLLNPILKLSTERYYNPYRRRSRSLKNILGPDSLSGGYIKQESNGSHSLAQDDDLELNELPIIAMDACHASAHGGSAKDVEAGLAIPRKTLLRKHTVSQRSPTEPRPSDSDESIFGGVVVDPRTKGILRTTEVIVSSR</sequence>
<feature type="transmembrane region" description="Helical" evidence="7">
    <location>
        <begin position="109"/>
        <end position="131"/>
    </location>
</feature>
<protein>
    <submittedName>
        <fullName evidence="9">Uu.00g083370.m01.CDS01</fullName>
    </submittedName>
</protein>
<feature type="transmembrane region" description="Helical" evidence="7">
    <location>
        <begin position="152"/>
        <end position="171"/>
    </location>
</feature>
<dbReference type="AlphaFoldDB" id="A0AAI8VMH1"/>
<dbReference type="GO" id="GO:0016020">
    <property type="term" value="C:membrane"/>
    <property type="evidence" value="ECO:0007669"/>
    <property type="project" value="UniProtKB-SubCell"/>
</dbReference>
<comment type="caution">
    <text evidence="9">The sequence shown here is derived from an EMBL/GenBank/DDBJ whole genome shotgun (WGS) entry which is preliminary data.</text>
</comment>
<evidence type="ECO:0000256" key="1">
    <source>
        <dbReference type="ARBA" id="ARBA00004141"/>
    </source>
</evidence>
<comment type="similarity">
    <text evidence="5">Belongs to the SAT4 family.</text>
</comment>
<dbReference type="Pfam" id="PF20684">
    <property type="entry name" value="Fung_rhodopsin"/>
    <property type="match status" value="1"/>
</dbReference>
<name>A0AAI8VMH1_9PEZI</name>
<keyword evidence="4 7" id="KW-0472">Membrane</keyword>
<accession>A0AAI8VMH1</accession>
<feature type="transmembrane region" description="Helical" evidence="7">
    <location>
        <begin position="20"/>
        <end position="49"/>
    </location>
</feature>
<evidence type="ECO:0000256" key="4">
    <source>
        <dbReference type="ARBA" id="ARBA00023136"/>
    </source>
</evidence>